<gene>
    <name evidence="1" type="ORF">L2E82_49627</name>
</gene>
<dbReference type="EMBL" id="CM042017">
    <property type="protein sequence ID" value="KAI3691311.1"/>
    <property type="molecule type" value="Genomic_DNA"/>
</dbReference>
<proteinExistence type="predicted"/>
<comment type="caution">
    <text evidence="1">The sequence shown here is derived from an EMBL/GenBank/DDBJ whole genome shotgun (WGS) entry which is preliminary data.</text>
</comment>
<name>A0ACB8Z0U7_CICIN</name>
<dbReference type="Proteomes" id="UP001055811">
    <property type="component" value="Linkage Group LG09"/>
</dbReference>
<keyword evidence="2" id="KW-1185">Reference proteome</keyword>
<reference evidence="1 2" key="2">
    <citation type="journal article" date="2022" name="Mol. Ecol. Resour.">
        <title>The genomes of chicory, endive, great burdock and yacon provide insights into Asteraceae paleo-polyploidization history and plant inulin production.</title>
        <authorList>
            <person name="Fan W."/>
            <person name="Wang S."/>
            <person name="Wang H."/>
            <person name="Wang A."/>
            <person name="Jiang F."/>
            <person name="Liu H."/>
            <person name="Zhao H."/>
            <person name="Xu D."/>
            <person name="Zhang Y."/>
        </authorList>
    </citation>
    <scope>NUCLEOTIDE SEQUENCE [LARGE SCALE GENOMIC DNA]</scope>
    <source>
        <strain evidence="2">cv. Punajuju</strain>
        <tissue evidence="1">Leaves</tissue>
    </source>
</reference>
<protein>
    <submittedName>
        <fullName evidence="1">Uncharacterized protein</fullName>
    </submittedName>
</protein>
<reference evidence="2" key="1">
    <citation type="journal article" date="2022" name="Mol. Ecol. Resour.">
        <title>The genomes of chicory, endive, great burdock and yacon provide insights into Asteraceae palaeo-polyploidization history and plant inulin production.</title>
        <authorList>
            <person name="Fan W."/>
            <person name="Wang S."/>
            <person name="Wang H."/>
            <person name="Wang A."/>
            <person name="Jiang F."/>
            <person name="Liu H."/>
            <person name="Zhao H."/>
            <person name="Xu D."/>
            <person name="Zhang Y."/>
        </authorList>
    </citation>
    <scope>NUCLEOTIDE SEQUENCE [LARGE SCALE GENOMIC DNA]</scope>
    <source>
        <strain evidence="2">cv. Punajuju</strain>
    </source>
</reference>
<evidence type="ECO:0000313" key="2">
    <source>
        <dbReference type="Proteomes" id="UP001055811"/>
    </source>
</evidence>
<organism evidence="1 2">
    <name type="scientific">Cichorium intybus</name>
    <name type="common">Chicory</name>
    <dbReference type="NCBI Taxonomy" id="13427"/>
    <lineage>
        <taxon>Eukaryota</taxon>
        <taxon>Viridiplantae</taxon>
        <taxon>Streptophyta</taxon>
        <taxon>Embryophyta</taxon>
        <taxon>Tracheophyta</taxon>
        <taxon>Spermatophyta</taxon>
        <taxon>Magnoliopsida</taxon>
        <taxon>eudicotyledons</taxon>
        <taxon>Gunneridae</taxon>
        <taxon>Pentapetalae</taxon>
        <taxon>asterids</taxon>
        <taxon>campanulids</taxon>
        <taxon>Asterales</taxon>
        <taxon>Asteraceae</taxon>
        <taxon>Cichorioideae</taxon>
        <taxon>Cichorieae</taxon>
        <taxon>Cichoriinae</taxon>
        <taxon>Cichorium</taxon>
    </lineage>
</organism>
<sequence length="221" mass="25339">MDPKTSWESLRKQARKLEAQLDDQMHVYRKLVSTKVDHNNDKNLGSNIEQLLKDLQQVISLMQGWLSSGGPEIFSHTLTRHREIHHDLTKEFNQLRSSLKAKRDHVSLLEDFREFERSRLVSEDDGGSHEQSLLKERGNLMRNTRQMDGVISQAQETLGTLVFQKSTFGGIGSKISNVKSRLPTVNNIISTIKKRKSMETIVLSMVASCCTLVIFIYWLTK</sequence>
<accession>A0ACB8Z0U7</accession>
<evidence type="ECO:0000313" key="1">
    <source>
        <dbReference type="EMBL" id="KAI3691311.1"/>
    </source>
</evidence>